<dbReference type="AlphaFoldDB" id="A0AAV2HEB3"/>
<proteinExistence type="predicted"/>
<evidence type="ECO:0000313" key="4">
    <source>
        <dbReference type="Proteomes" id="UP001497497"/>
    </source>
</evidence>
<keyword evidence="4" id="KW-1185">Reference proteome</keyword>
<name>A0AAV2HEB3_LYMST</name>
<dbReference type="Proteomes" id="UP001497497">
    <property type="component" value="Unassembled WGS sequence"/>
</dbReference>
<dbReference type="EMBL" id="CAXITT010000096">
    <property type="protein sequence ID" value="CAL1531733.1"/>
    <property type="molecule type" value="Genomic_DNA"/>
</dbReference>
<comment type="caution">
    <text evidence="3">The sequence shown here is derived from an EMBL/GenBank/DDBJ whole genome shotgun (WGS) entry which is preliminary data.</text>
</comment>
<dbReference type="Pfam" id="PF14695">
    <property type="entry name" value="LINES_C"/>
    <property type="match status" value="1"/>
</dbReference>
<evidence type="ECO:0000259" key="2">
    <source>
        <dbReference type="Pfam" id="PF14695"/>
    </source>
</evidence>
<evidence type="ECO:0000259" key="1">
    <source>
        <dbReference type="Pfam" id="PF14694"/>
    </source>
</evidence>
<evidence type="ECO:0008006" key="5">
    <source>
        <dbReference type="Google" id="ProtNLM"/>
    </source>
</evidence>
<dbReference type="InterPro" id="IPR032794">
    <property type="entry name" value="LINES_N"/>
</dbReference>
<accession>A0AAV2HEB3</accession>
<feature type="domain" description="Protein Lines C-terminal" evidence="2">
    <location>
        <begin position="753"/>
        <end position="788"/>
    </location>
</feature>
<protein>
    <recommendedName>
        <fullName evidence="5">Protein Lines</fullName>
    </recommendedName>
</protein>
<dbReference type="PANTHER" id="PTHR16057">
    <property type="entry name" value="WINS1, 2 PROTEIN"/>
    <property type="match status" value="1"/>
</dbReference>
<organism evidence="3 4">
    <name type="scientific">Lymnaea stagnalis</name>
    <name type="common">Great pond snail</name>
    <name type="synonym">Helix stagnalis</name>
    <dbReference type="NCBI Taxonomy" id="6523"/>
    <lineage>
        <taxon>Eukaryota</taxon>
        <taxon>Metazoa</taxon>
        <taxon>Spiralia</taxon>
        <taxon>Lophotrochozoa</taxon>
        <taxon>Mollusca</taxon>
        <taxon>Gastropoda</taxon>
        <taxon>Heterobranchia</taxon>
        <taxon>Euthyneura</taxon>
        <taxon>Panpulmonata</taxon>
        <taxon>Hygrophila</taxon>
        <taxon>Lymnaeoidea</taxon>
        <taxon>Lymnaeidae</taxon>
        <taxon>Lymnaea</taxon>
    </lineage>
</organism>
<dbReference type="Pfam" id="PF14694">
    <property type="entry name" value="LINES_N"/>
    <property type="match status" value="1"/>
</dbReference>
<gene>
    <name evidence="3" type="ORF">GSLYS_00005828001</name>
</gene>
<sequence length="800" mass="90819">MDDSLPLDVFQVLSAVAEYRVYTISCPPNLFGNIVIIVLHKGIEKDVSNYPHPNPECTEKCTKCLLFAALTAVQVVFGYDSSQLSQTVKHLNRHDCLNPPEKIENYSCQKTLSCEQIETINKWYPAAAAILITDNFIHLLIEYVKSSCTFTAFLAKKSLLSALKTQVFEVHSFIKLVEQNWQAGINPCSSFVEVVKNLLSYKVPHISVCSETFACVHSFGYVHSFLSRKTDSKTETFPNTDGIFDYLCLIKKILKCGLKLIDCGLSQVSDYFILCSLFQNSILPYTEAFFSTIHTPHKHLICLKYLKCLSSLFDVKFLHPKNLPPQCIVIVGGRVSTALLRCLHSPSSHSLLADCNFVGFNLHKANSYQQSEDPKKGVSAMAKLLVYTVFKVHAITLIGNENFQPLIAAELFSLLCKVQELVTKCDQDSEDWLTVLFADQDDKWISSLLCLLMLHRKIMLRLEELTWSTSTEKVTSNKDFENLDIEKLCQCICPHRLFLQLAKFLGYDHLVLADFLTSPETHFLYYFSQYLHTVNENWTNFYTCVVSVSSNSSKVDTAISPKIDPDSSAIYNPTVLQNATSTSYYPTVQLVDECRSNLSYLHNHSNHLLLDVKRELSDEEKPDERKLYSNEKTDFQHLPLLRKENQVIDSFTHLIGPIVHNDSVVRKQQIVLVSYSDSDENEEEETTEKLNLVGGMSCYSDIIPSTNIEASIVCGNNEAALWKKNNSTDLDEHSSQEESSSAGLKIPEEVVLVMEMFIRLRLYLERLVDKNIFPYNVQPLILLLEVCEDTYDNFCTSSQM</sequence>
<dbReference type="PANTHER" id="PTHR16057:SF1">
    <property type="entry name" value="PROTEIN LINES HOMOLOG 1"/>
    <property type="match status" value="1"/>
</dbReference>
<dbReference type="InterPro" id="IPR029415">
    <property type="entry name" value="Lines_C"/>
</dbReference>
<dbReference type="InterPro" id="IPR024875">
    <property type="entry name" value="Protein_Lines"/>
</dbReference>
<reference evidence="3 4" key="1">
    <citation type="submission" date="2024-04" db="EMBL/GenBank/DDBJ databases">
        <authorList>
            <consortium name="Genoscope - CEA"/>
            <person name="William W."/>
        </authorList>
    </citation>
    <scope>NUCLEOTIDE SEQUENCE [LARGE SCALE GENOMIC DNA]</scope>
</reference>
<evidence type="ECO:0000313" key="3">
    <source>
        <dbReference type="EMBL" id="CAL1531733.1"/>
    </source>
</evidence>
<feature type="domain" description="Protein Lines N-terminal" evidence="1">
    <location>
        <begin position="410"/>
        <end position="544"/>
    </location>
</feature>